<gene>
    <name evidence="1" type="ORF">EV664_104134</name>
</gene>
<dbReference type="Proteomes" id="UP000295493">
    <property type="component" value="Unassembled WGS sequence"/>
</dbReference>
<proteinExistence type="predicted"/>
<reference evidence="1 2" key="1">
    <citation type="submission" date="2019-03" db="EMBL/GenBank/DDBJ databases">
        <title>Genomic Encyclopedia of Type Strains, Phase IV (KMG-IV): sequencing the most valuable type-strain genomes for metagenomic binning, comparative biology and taxonomic classification.</title>
        <authorList>
            <person name="Goeker M."/>
        </authorList>
    </citation>
    <scope>NUCLEOTIDE SEQUENCE [LARGE SCALE GENOMIC DNA]</scope>
    <source>
        <strain evidence="1 2">DSM 25059</strain>
    </source>
</reference>
<protein>
    <submittedName>
        <fullName evidence="1">Uncharacterized protein</fullName>
    </submittedName>
</protein>
<dbReference type="AlphaFoldDB" id="A0A4R6FR88"/>
<comment type="caution">
    <text evidence="1">The sequence shown here is derived from an EMBL/GenBank/DDBJ whole genome shotgun (WGS) entry which is preliminary data.</text>
</comment>
<evidence type="ECO:0000313" key="1">
    <source>
        <dbReference type="EMBL" id="TDN83650.1"/>
    </source>
</evidence>
<evidence type="ECO:0000313" key="2">
    <source>
        <dbReference type="Proteomes" id="UP000295493"/>
    </source>
</evidence>
<dbReference type="EMBL" id="SNWD01000004">
    <property type="protein sequence ID" value="TDN83650.1"/>
    <property type="molecule type" value="Genomic_DNA"/>
</dbReference>
<dbReference type="RefSeq" id="WP_133495199.1">
    <property type="nucleotide sequence ID" value="NZ_BMLU01000004.1"/>
</dbReference>
<accession>A0A4R6FR88</accession>
<dbReference type="OrthoDB" id="7340718at2"/>
<name>A0A4R6FR88_9SPHN</name>
<keyword evidence="2" id="KW-1185">Reference proteome</keyword>
<sequence length="300" mass="33842">MDRLRARILQSLDMPVGRDIREAAALLAQRRGGCAVLFYGSVLRTGDMDGVLDFYVLTPGRSDAMDRLIWPHVSFAELPVSSGRIVRAKVATMPLDIFGEAAAGEMVDTTIWTRFVQPSALVWVSDWASRRAVEDAICSAAMTAASFAAMLGEEQGSARDYWGALFRQTYTLELRVEKPGRERQILDNNPQWFDDLLPLAWDAAGIAHDRRGAIYAPRLAPERCRRLFDQWVARQKTGKWLNAARLLKAGFTFEGATRYALWKIERHTGIGLRLTPWRERHPVLAAPGVLFQLWRRTATK</sequence>
<organism evidence="1 2">
    <name type="scientific">Stakelama pacifica</name>
    <dbReference type="NCBI Taxonomy" id="517720"/>
    <lineage>
        <taxon>Bacteria</taxon>
        <taxon>Pseudomonadati</taxon>
        <taxon>Pseudomonadota</taxon>
        <taxon>Alphaproteobacteria</taxon>
        <taxon>Sphingomonadales</taxon>
        <taxon>Sphingomonadaceae</taxon>
        <taxon>Stakelama</taxon>
    </lineage>
</organism>